<reference evidence="1 2" key="1">
    <citation type="submission" date="2021-05" db="EMBL/GenBank/DDBJ databases">
        <title>Novel species in genus Cellulomonas.</title>
        <authorList>
            <person name="Zhang G."/>
        </authorList>
    </citation>
    <scope>NUCLEOTIDE SEQUENCE [LARGE SCALE GENOMIC DNA]</scope>
    <source>
        <strain evidence="2">zg-ZUI222</strain>
    </source>
</reference>
<proteinExistence type="predicted"/>
<keyword evidence="2" id="KW-1185">Reference proteome</keyword>
<dbReference type="RefSeq" id="WP_207341733.1">
    <property type="nucleotide sequence ID" value="NZ_CP074405.1"/>
</dbReference>
<sequence length="182" mass="19368">MLLFPRRRPAPVPYPTGSPEDLAARWLRWVAGQDWATSPVADLNGEHAGRDQPDDVWFLAGTFGGPVQRDCTVPAGRPLYGPAVNMWGPAGDGPPVLGDGFGRITVDGADVELREVVVDAVDLAGSEDNPVTQTRRIVPMAMWGLWGLVPPLPAGRHEVVIRGGDGHGFTVEAVYTLDVAAG</sequence>
<evidence type="ECO:0000313" key="2">
    <source>
        <dbReference type="Proteomes" id="UP000677804"/>
    </source>
</evidence>
<evidence type="ECO:0008006" key="3">
    <source>
        <dbReference type="Google" id="ProtNLM"/>
    </source>
</evidence>
<name>A0ABX8D987_9CELL</name>
<gene>
    <name evidence="1" type="ORF">KG103_01355</name>
</gene>
<dbReference type="EMBL" id="CP074405">
    <property type="protein sequence ID" value="QVI62627.1"/>
    <property type="molecule type" value="Genomic_DNA"/>
</dbReference>
<dbReference type="Proteomes" id="UP000677804">
    <property type="component" value="Chromosome"/>
</dbReference>
<accession>A0ABX8D987</accession>
<protein>
    <recommendedName>
        <fullName evidence="3">DUF4237 domain-containing protein</fullName>
    </recommendedName>
</protein>
<organism evidence="1 2">
    <name type="scientific">Cellulomonas wangleii</name>
    <dbReference type="NCBI Taxonomy" id="2816956"/>
    <lineage>
        <taxon>Bacteria</taxon>
        <taxon>Bacillati</taxon>
        <taxon>Actinomycetota</taxon>
        <taxon>Actinomycetes</taxon>
        <taxon>Micrococcales</taxon>
        <taxon>Cellulomonadaceae</taxon>
        <taxon>Cellulomonas</taxon>
    </lineage>
</organism>
<evidence type="ECO:0000313" key="1">
    <source>
        <dbReference type="EMBL" id="QVI62627.1"/>
    </source>
</evidence>